<evidence type="ECO:0000256" key="6">
    <source>
        <dbReference type="ARBA" id="ARBA00047597"/>
    </source>
</evidence>
<dbReference type="SUPFAM" id="SSF56399">
    <property type="entry name" value="ADP-ribosylation"/>
    <property type="match status" value="1"/>
</dbReference>
<keyword evidence="9" id="KW-1185">Reference proteome</keyword>
<feature type="signal peptide" evidence="7">
    <location>
        <begin position="1"/>
        <end position="29"/>
    </location>
</feature>
<name>A0ABM3EMY3_SALSA</name>
<dbReference type="Gene3D" id="3.90.176.10">
    <property type="entry name" value="Toxin ADP-ribosyltransferase, Chain A, domain 1"/>
    <property type="match status" value="1"/>
</dbReference>
<evidence type="ECO:0000313" key="10">
    <source>
        <dbReference type="RefSeq" id="XP_045572402.1"/>
    </source>
</evidence>
<dbReference type="EC" id="2.4.2.31" evidence="7"/>
<reference evidence="10" key="1">
    <citation type="submission" date="2025-08" db="UniProtKB">
        <authorList>
            <consortium name="RefSeq"/>
        </authorList>
    </citation>
    <scope>IDENTIFICATION</scope>
</reference>
<evidence type="ECO:0000256" key="1">
    <source>
        <dbReference type="ARBA" id="ARBA00009558"/>
    </source>
</evidence>
<dbReference type="GeneID" id="106591673"/>
<organism evidence="9 10">
    <name type="scientific">Salmo salar</name>
    <name type="common">Atlantic salmon</name>
    <dbReference type="NCBI Taxonomy" id="8030"/>
    <lineage>
        <taxon>Eukaryota</taxon>
        <taxon>Metazoa</taxon>
        <taxon>Chordata</taxon>
        <taxon>Craniata</taxon>
        <taxon>Vertebrata</taxon>
        <taxon>Euteleostomi</taxon>
        <taxon>Actinopterygii</taxon>
        <taxon>Neopterygii</taxon>
        <taxon>Teleostei</taxon>
        <taxon>Protacanthopterygii</taxon>
        <taxon>Salmoniformes</taxon>
        <taxon>Salmonidae</taxon>
        <taxon>Salmoninae</taxon>
        <taxon>Salmo</taxon>
    </lineage>
</organism>
<comment type="similarity">
    <text evidence="1 7">Belongs to the Arg-specific ADP-ribosyltransferase family.</text>
</comment>
<keyword evidence="7" id="KW-0732">Signal</keyword>
<keyword evidence="2 7" id="KW-0328">Glycosyltransferase</keyword>
<keyword evidence="3 7" id="KW-0808">Transferase</keyword>
<feature type="compositionally biased region" description="Polar residues" evidence="8">
    <location>
        <begin position="32"/>
        <end position="49"/>
    </location>
</feature>
<evidence type="ECO:0000256" key="7">
    <source>
        <dbReference type="RuleBase" id="RU361228"/>
    </source>
</evidence>
<keyword evidence="7" id="KW-0520">NAD</keyword>
<keyword evidence="4" id="KW-0548">Nucleotidyltransferase</keyword>
<keyword evidence="5 7" id="KW-0521">NADP</keyword>
<evidence type="ECO:0000256" key="8">
    <source>
        <dbReference type="SAM" id="MobiDB-lite"/>
    </source>
</evidence>
<dbReference type="PRINTS" id="PR00970">
    <property type="entry name" value="RIBTRNSFRASE"/>
</dbReference>
<dbReference type="InterPro" id="IPR000768">
    <property type="entry name" value="ART"/>
</dbReference>
<feature type="region of interest" description="Disordered" evidence="8">
    <location>
        <begin position="32"/>
        <end position="62"/>
    </location>
</feature>
<sequence length="323" mass="36807">MRTKYFILIGLAGFVIALMLFVFFGHGQAEQATDGTQTAELGTDMQGQTGRDRESQKPFPLDMAPTSIDDQYVSCSNNMHNEVNTVYLPREKNTNSDFNNAWNEARENAKPSIHGLQKVHSMAIYVYTNAEPEIYPDFNRQVRDGRSNYGTTSFQYHSLHFYLTEAIQMLKRNQTTCKTTYRRTKVYFDKDVVNKKVRFGTFTSSTLGREIGRDSFGETSCFEITTCFGADISYYSVFTGEREVLIPPYEVFTVTNIQTKSPENNLWCEVIYTLVSAGDQSDLKCKLQNGAKSNMRSSFSAFNRTSGKGYITLYIMLIITVYH</sequence>
<dbReference type="Proteomes" id="UP001652741">
    <property type="component" value="Chromosome ssa04"/>
</dbReference>
<protein>
    <recommendedName>
        <fullName evidence="7">NAD(P)(+)--arginine ADP-ribosyltransferase</fullName>
        <ecNumber evidence="7">2.4.2.31</ecNumber>
    </recommendedName>
    <alternativeName>
        <fullName evidence="7">Mono(ADP-ribosyl)transferase</fullName>
    </alternativeName>
</protein>
<dbReference type="PANTHER" id="PTHR10339">
    <property type="entry name" value="ADP-RIBOSYLTRANSFERASE"/>
    <property type="match status" value="1"/>
</dbReference>
<evidence type="ECO:0000256" key="4">
    <source>
        <dbReference type="ARBA" id="ARBA00022695"/>
    </source>
</evidence>
<evidence type="ECO:0000256" key="3">
    <source>
        <dbReference type="ARBA" id="ARBA00022679"/>
    </source>
</evidence>
<proteinExistence type="inferred from homology"/>
<evidence type="ECO:0000256" key="5">
    <source>
        <dbReference type="ARBA" id="ARBA00022857"/>
    </source>
</evidence>
<gene>
    <name evidence="10" type="primary">LOC106591673</name>
</gene>
<dbReference type="InterPro" id="IPR050999">
    <property type="entry name" value="ADP-ribosyltransferase_ARG"/>
</dbReference>
<feature type="chain" id="PRO_5044974386" description="NAD(P)(+)--arginine ADP-ribosyltransferase" evidence="7">
    <location>
        <begin position="30"/>
        <end position="323"/>
    </location>
</feature>
<evidence type="ECO:0000313" key="9">
    <source>
        <dbReference type="Proteomes" id="UP001652741"/>
    </source>
</evidence>
<comment type="catalytic activity">
    <reaction evidence="6 7">
        <text>L-arginyl-[protein] + NAD(+) = N(omega)-(ADP-D-ribosyl)-L-arginyl-[protein] + nicotinamide + H(+)</text>
        <dbReference type="Rhea" id="RHEA:19149"/>
        <dbReference type="Rhea" id="RHEA-COMP:10532"/>
        <dbReference type="Rhea" id="RHEA-COMP:15087"/>
        <dbReference type="ChEBI" id="CHEBI:15378"/>
        <dbReference type="ChEBI" id="CHEBI:17154"/>
        <dbReference type="ChEBI" id="CHEBI:29965"/>
        <dbReference type="ChEBI" id="CHEBI:57540"/>
        <dbReference type="ChEBI" id="CHEBI:142554"/>
        <dbReference type="EC" id="2.4.2.31"/>
    </reaction>
</comment>
<accession>A0ABM3EMY3</accession>
<evidence type="ECO:0000256" key="2">
    <source>
        <dbReference type="ARBA" id="ARBA00022676"/>
    </source>
</evidence>
<dbReference type="PROSITE" id="PS51996">
    <property type="entry name" value="TR_MART"/>
    <property type="match status" value="1"/>
</dbReference>
<dbReference type="PANTHER" id="PTHR10339:SF27">
    <property type="entry name" value="NAD(P)(+)--ARGININE ADP-RIBOSYLTRANSFERASE"/>
    <property type="match status" value="1"/>
</dbReference>
<dbReference type="Pfam" id="PF01129">
    <property type="entry name" value="ART"/>
    <property type="match status" value="1"/>
</dbReference>
<dbReference type="RefSeq" id="XP_045572402.1">
    <property type="nucleotide sequence ID" value="XM_045716446.1"/>
</dbReference>